<evidence type="ECO:0000256" key="4">
    <source>
        <dbReference type="ARBA" id="ARBA00023212"/>
    </source>
</evidence>
<feature type="region of interest" description="Disordered" evidence="6">
    <location>
        <begin position="1"/>
        <end position="57"/>
    </location>
</feature>
<organism evidence="7 8">
    <name type="scientific">Dendroctonus ponderosae</name>
    <name type="common">Mountain pine beetle</name>
    <dbReference type="NCBI Taxonomy" id="77166"/>
    <lineage>
        <taxon>Eukaryota</taxon>
        <taxon>Metazoa</taxon>
        <taxon>Ecdysozoa</taxon>
        <taxon>Arthropoda</taxon>
        <taxon>Hexapoda</taxon>
        <taxon>Insecta</taxon>
        <taxon>Pterygota</taxon>
        <taxon>Neoptera</taxon>
        <taxon>Endopterygota</taxon>
        <taxon>Coleoptera</taxon>
        <taxon>Polyphaga</taxon>
        <taxon>Cucujiformia</taxon>
        <taxon>Curculionidae</taxon>
        <taxon>Scolytinae</taxon>
        <taxon>Dendroctonus</taxon>
    </lineage>
</organism>
<feature type="compositionally biased region" description="Polar residues" evidence="6">
    <location>
        <begin position="44"/>
        <end position="57"/>
    </location>
</feature>
<dbReference type="Proteomes" id="UP000019118">
    <property type="component" value="Unassembled WGS sequence"/>
</dbReference>
<proteinExistence type="predicted"/>
<feature type="compositionally biased region" description="Polar residues" evidence="6">
    <location>
        <begin position="2411"/>
        <end position="2427"/>
    </location>
</feature>
<keyword evidence="8" id="KW-1185">Reference proteome</keyword>
<dbReference type="GO" id="GO:0060090">
    <property type="term" value="F:molecular adaptor activity"/>
    <property type="evidence" value="ECO:0007669"/>
    <property type="project" value="InterPro"/>
</dbReference>
<evidence type="ECO:0000256" key="3">
    <source>
        <dbReference type="ARBA" id="ARBA00023054"/>
    </source>
</evidence>
<evidence type="ECO:0000313" key="8">
    <source>
        <dbReference type="Proteomes" id="UP000019118"/>
    </source>
</evidence>
<evidence type="ECO:0008006" key="9">
    <source>
        <dbReference type="Google" id="ProtNLM"/>
    </source>
</evidence>
<feature type="coiled-coil region" evidence="5">
    <location>
        <begin position="276"/>
        <end position="359"/>
    </location>
</feature>
<feature type="coiled-coil region" evidence="5">
    <location>
        <begin position="817"/>
        <end position="872"/>
    </location>
</feature>
<keyword evidence="2" id="KW-0963">Cytoplasm</keyword>
<dbReference type="PANTHER" id="PTHR44981:SF2">
    <property type="entry name" value="PERICENTRIN-LIKE PROTEIN, ISOFORM F"/>
    <property type="match status" value="1"/>
</dbReference>
<feature type="region of interest" description="Disordered" evidence="6">
    <location>
        <begin position="2393"/>
        <end position="2427"/>
    </location>
</feature>
<comment type="subcellular location">
    <subcellularLocation>
        <location evidence="1">Cytoplasm</location>
        <location evidence="1">Cytoskeleton</location>
        <location evidence="1">Microtubule organizing center</location>
        <location evidence="1">Centrosome</location>
    </subcellularLocation>
</comment>
<dbReference type="GO" id="GO:0007165">
    <property type="term" value="P:signal transduction"/>
    <property type="evidence" value="ECO:0007669"/>
    <property type="project" value="InterPro"/>
</dbReference>
<feature type="coiled-coil region" evidence="5">
    <location>
        <begin position="1208"/>
        <end position="1378"/>
    </location>
</feature>
<keyword evidence="4" id="KW-0206">Cytoskeleton</keyword>
<dbReference type="InterPro" id="IPR028745">
    <property type="entry name" value="AKAP9/Pericentrin"/>
</dbReference>
<feature type="coiled-coil region" evidence="5">
    <location>
        <begin position="1627"/>
        <end position="1823"/>
    </location>
</feature>
<dbReference type="KEGG" id="dpa:109536669"/>
<evidence type="ECO:0000256" key="2">
    <source>
        <dbReference type="ARBA" id="ARBA00022490"/>
    </source>
</evidence>
<evidence type="ECO:0000313" key="7">
    <source>
        <dbReference type="EnsemblMetazoa" id="XP_019758541.1"/>
    </source>
</evidence>
<evidence type="ECO:0000256" key="6">
    <source>
        <dbReference type="SAM" id="MobiDB-lite"/>
    </source>
</evidence>
<reference evidence="7" key="2">
    <citation type="submission" date="2024-08" db="UniProtKB">
        <authorList>
            <consortium name="EnsemblMetazoa"/>
        </authorList>
    </citation>
    <scope>IDENTIFICATION</scope>
</reference>
<dbReference type="PANTHER" id="PTHR44981">
    <property type="entry name" value="PERICENTRIN-LIKE PROTEIN, ISOFORM F"/>
    <property type="match status" value="1"/>
</dbReference>
<dbReference type="GeneID" id="109536669"/>
<dbReference type="GO" id="GO:0005813">
    <property type="term" value="C:centrosome"/>
    <property type="evidence" value="ECO:0007669"/>
    <property type="project" value="UniProtKB-SubCell"/>
</dbReference>
<name>A0AAR5PCX0_DENPD</name>
<accession>A0AAR5PCX0</accession>
<keyword evidence="3 5" id="KW-0175">Coiled coil</keyword>
<feature type="coiled-coil region" evidence="5">
    <location>
        <begin position="2057"/>
        <end position="2229"/>
    </location>
</feature>
<reference evidence="8" key="1">
    <citation type="journal article" date="2013" name="Genome Biol.">
        <title>Draft genome of the mountain pine beetle, Dendroctonus ponderosae Hopkins, a major forest pest.</title>
        <authorList>
            <person name="Keeling C.I."/>
            <person name="Yuen M.M."/>
            <person name="Liao N.Y."/>
            <person name="Docking T.R."/>
            <person name="Chan S.K."/>
            <person name="Taylor G.A."/>
            <person name="Palmquist D.L."/>
            <person name="Jackman S.D."/>
            <person name="Nguyen A."/>
            <person name="Li M."/>
            <person name="Henderson H."/>
            <person name="Janes J.K."/>
            <person name="Zhao Y."/>
            <person name="Pandoh P."/>
            <person name="Moore R."/>
            <person name="Sperling F.A."/>
            <person name="Huber D.P."/>
            <person name="Birol I."/>
            <person name="Jones S.J."/>
            <person name="Bohlmann J."/>
        </authorList>
    </citation>
    <scope>NUCLEOTIDE SEQUENCE</scope>
</reference>
<feature type="coiled-coil region" evidence="5">
    <location>
        <begin position="1023"/>
        <end position="1119"/>
    </location>
</feature>
<feature type="compositionally biased region" description="Acidic residues" evidence="6">
    <location>
        <begin position="1"/>
        <end position="12"/>
    </location>
</feature>
<sequence length="2469" mass="284533">MEGPDNLDETSDKEENASLQADQGEESLSKSRSVDDADGAISEASISEHITSNSGSIENDRSFQEIEVLHQTSAFVDILSSDLHISQELKPNSLDLSSFGSSITNGLPMNTDNAPARPQASSDECDKNVKSILEEILNNSQFHSDFDYSNSKDDSFNLFANVDFSDKSLLNIPNNSINHGPEDTELARFDLPLDPDNYFSGAPLEIDRLKDLEEIVAVKDSAISALTQELDSFREMSNPTFTSSMISATEYRQMQEECHNKLLEYNSAILYKNDLIQQLSESLDQSVTERKELLIQLDNFKEQVAQLQEKVIETYKSVEEHTCVPKVQNEENKPDSEILLKLRNEVIDLQQKIISNETEHEGETSRLRGLLESSTHGSNELMKLKVELEEKHAKEVEELRTYFEKKCAELEKHYSEEVFSQQSRRMSGSSSEVELSADFLLSSQPGPGGDHNRILKSKEDVEKLKENLAIFVSKLSSHSMENISGKQLANIEIEVKNELNTLLKIGEKLEIKAIENKYLEEISNLKFQLEENPKQPADISFSTAVQEVASSGDYELNEVVESYEKRLQEQIDLAKIDIANDLASQLQRLISNESEDEDWPPELLKFRDKFTSKHETEINHIKEQHNSEMTKLKEEHFKILNGALERARRRSLRDGESLSKTDLELLKERDGLKKQVVSLRNLLSELVKYFTQAEDELNNTLVDSLVKRSNDSFTLEQLEEELNLDVSSGGTTNSSRILDSLSNKTRVHLAPNFSDLINMIDYQQDDDSVDIAVDLKNELGMCLEKLKHEANAVLALSSRPKEASNIHSPQGDEQFLIERFKQDLINSNQIVASLEKEKEFLEVRVDELVEKVQILDNDLEQAKYQIAELIENRHVEVISEGFGERDNPVMPGLEDTTRALCDLQEKARSLTTHSRATLDPNALQLIEELCRVGEKIKEESKKEFRDLLQQIEAADKKYKATQKFLEEQAVEREQERDEAQKQIDSLCEQLKDREKDKANCQIMSAEHHVKSCRSKLEVDAYQAEQLEQQIQELNSCLQDQQHKYKELEGERDEAVEKITILRDIIKDLEQLSDSKDREIEEHLHYLQKLEYIQNLRQHCEELEEEVQKLRIGAELAGSEGELRQIKIQLFEIEVSLDKKTKELELLHSSGTTSCSSPSEDMSVRDLIRPQTPNSAVMDECEVPLQQLARLKEKLLRHSRAEEAAIKRMHDMDMQITSLKNENDEANNEKEFMKRQIHEQLVLISDLQIRLDQQRIKAEHIEKQTNTSLEIKIYDLQNEILDLQEKIQSKDKTLHLQEQIIKETQQRLQVAETEIASEKCDEIVVEMQKELEALRRENRMLKEKSTDNQMLPNLVENIIQDKNSEIEKLREKQVETERLLFSYTSLNLNSNDLKTLANLKNAGGSIEQLISILDLSQPIDQVRRCASNKTDDFRDLDHISMKTTEETSLLESCLEPEISSIQRIAPSKFNRTLSALGKSNSTQLNQRSAEKRVHFKDPQSSSDLIQQIEELKAELADKNKMILELDAKLRILDEFENKITLLQGRLDETEQALTSATATFEKEQQDAKDKEQLLGVQLAEKKMHLSEKEKEVQALKEDSVRKDEMYLNLAKEKRDLELYMQSYETDSLSNLNKALDEKNSIIDKLQMSLKQLQAEFLQLDHLNKQIGLLQQEVAALQTVKLSLEENRAAAAEEITKLKKTIADKNVFIENMSHELESHQQKIEAKETDLQNMKQSLSDREKSIADLQEKAQKCNALIVDKQCDLDILNEDLKYYQNRAIELENNLKALETPVPKKSLQEDQLKISELTKEVAHLEELMREKDTIINQMTEDHKQVHMNIKAIDNKIKETGNIFDLSNRLKNEQKKNADLFIEIHKLKAVLYNYQIANNTPVEEITGQLKRELECAAELDSHILTAVSDQSLSSISEGQDAEVHMKSLTRQKNQNKQLLRTNDLLEKQKLSLQQQCNNLQQKLNEMQNAIEKEKMANKLTMIEDSKLMEQLRIKLEYALNYQEQLEKLLNEERVCRRKVEIQCEELKKPSSSSESTKYNSLPTQDARELSHLKKELKTVKEKMAQLLMENKSLDQSNNELKSSVKYTKEMLELETERNRAQEEKFRILQDKERHLSEELLRKKFEMELKEREVEESKIKMDELEQEKTLLKKQKAEILKTLKEQAAAAIAPMESTVPETLGNLIKELKDKSDENKQRLEYIEQIEREKKLLENQLRTEMINSVNGNMPFADLVARCNYLFAKSLKLESVKKALIWQKRYLVDFLQSHQRHCLIEVLPNQPHENYCLRRRHSPIQHFRAAVYTVISIQRMQFLVRRWHTGMRKYEKINARHYQRSKERFLQENPGTTANFQVGQPVSNQYFPHSPYQANSNNPFRQNAAQMFDASRPVSPAISATSAGRDVAWSGNTPPSKDNPRNQNTGIQSEASRETFAPLRAPHLLSQLHERVEQIQEKLSLPFSADLT</sequence>
<evidence type="ECO:0000256" key="5">
    <source>
        <dbReference type="SAM" id="Coils"/>
    </source>
</evidence>
<feature type="coiled-coil region" evidence="5">
    <location>
        <begin position="1936"/>
        <end position="2026"/>
    </location>
</feature>
<feature type="coiled-coil region" evidence="5">
    <location>
        <begin position="937"/>
        <end position="996"/>
    </location>
</feature>
<feature type="coiled-coil region" evidence="5">
    <location>
        <begin position="1500"/>
        <end position="1597"/>
    </location>
</feature>
<dbReference type="EnsemblMetazoa" id="XM_019902982.1">
    <property type="protein sequence ID" value="XP_019758541.1"/>
    <property type="gene ID" value="LOC109536669"/>
</dbReference>
<protein>
    <recommendedName>
        <fullName evidence="9">Pericentrin/AKAP-450 centrosomal targeting domain-containing protein</fullName>
    </recommendedName>
</protein>
<evidence type="ECO:0000256" key="1">
    <source>
        <dbReference type="ARBA" id="ARBA00004300"/>
    </source>
</evidence>